<accession>A0A165Y833</accession>
<dbReference type="AlphaFoldDB" id="A0A165Y833"/>
<organism evidence="1 2">
    <name type="scientific">Aeribacillus pallidus</name>
    <dbReference type="NCBI Taxonomy" id="33936"/>
    <lineage>
        <taxon>Bacteria</taxon>
        <taxon>Bacillati</taxon>
        <taxon>Bacillota</taxon>
        <taxon>Bacilli</taxon>
        <taxon>Bacillales</taxon>
        <taxon>Bacillaceae</taxon>
        <taxon>Aeribacillus</taxon>
    </lineage>
</organism>
<name>A0A165Y833_9BACI</name>
<proteinExistence type="predicted"/>
<dbReference type="STRING" id="33936.AZI98_06775"/>
<gene>
    <name evidence="1" type="ORF">AZI98_06775</name>
</gene>
<dbReference type="Proteomes" id="UP000076476">
    <property type="component" value="Unassembled WGS sequence"/>
</dbReference>
<comment type="caution">
    <text evidence="1">The sequence shown here is derived from an EMBL/GenBank/DDBJ whole genome shotgun (WGS) entry which is preliminary data.</text>
</comment>
<reference evidence="1 2" key="1">
    <citation type="submission" date="2016-04" db="EMBL/GenBank/DDBJ databases">
        <title>Draft genome sequence of Aeribacillus pallidus 8m3 from petroleum reservoir.</title>
        <authorList>
            <person name="Poltaraus A.B."/>
            <person name="Nazina T.N."/>
            <person name="Tourova T.P."/>
            <person name="Malakho S.M."/>
            <person name="Korshunova A.V."/>
            <person name="Sokolova D.S."/>
        </authorList>
    </citation>
    <scope>NUCLEOTIDE SEQUENCE [LARGE SCALE GENOMIC DNA]</scope>
    <source>
        <strain evidence="1 2">8m3</strain>
    </source>
</reference>
<evidence type="ECO:0000313" key="1">
    <source>
        <dbReference type="EMBL" id="KZN96822.1"/>
    </source>
</evidence>
<evidence type="ECO:0000313" key="2">
    <source>
        <dbReference type="Proteomes" id="UP000076476"/>
    </source>
</evidence>
<dbReference type="EMBL" id="LWBR01000014">
    <property type="protein sequence ID" value="KZN96822.1"/>
    <property type="molecule type" value="Genomic_DNA"/>
</dbReference>
<sequence length="60" mass="7199">MEQLLKQGLSQKLFMTMPVYWDSVVVRAFYPNRSNKLPFFHIVWSCPESQNPLKTKHHKH</sequence>
<keyword evidence="2" id="KW-1185">Reference proteome</keyword>
<protein>
    <submittedName>
        <fullName evidence="1">Uncharacterized protein</fullName>
    </submittedName>
</protein>